<evidence type="ECO:0000256" key="6">
    <source>
        <dbReference type="ARBA" id="ARBA00022927"/>
    </source>
</evidence>
<keyword evidence="9 11" id="KW-0472">Membrane</keyword>
<evidence type="ECO:0000256" key="4">
    <source>
        <dbReference type="ARBA" id="ARBA00022475"/>
    </source>
</evidence>
<gene>
    <name evidence="12" type="primary">yajC</name>
    <name evidence="12" type="ORF">IE331_09075</name>
</gene>
<feature type="transmembrane region" description="Helical" evidence="11">
    <location>
        <begin position="6"/>
        <end position="22"/>
    </location>
</feature>
<dbReference type="GO" id="GO:0005886">
    <property type="term" value="C:plasma membrane"/>
    <property type="evidence" value="ECO:0007669"/>
    <property type="project" value="UniProtKB-SubCell"/>
</dbReference>
<keyword evidence="3" id="KW-0813">Transport</keyword>
<dbReference type="RefSeq" id="WP_192142696.1">
    <property type="nucleotide sequence ID" value="NZ_JACYXZ010000002.1"/>
</dbReference>
<dbReference type="AlphaFoldDB" id="A0A927Q180"/>
<evidence type="ECO:0000313" key="13">
    <source>
        <dbReference type="Proteomes" id="UP000616839"/>
    </source>
</evidence>
<dbReference type="Proteomes" id="UP000616839">
    <property type="component" value="Unassembled WGS sequence"/>
</dbReference>
<sequence>MADIASLLPIVGIFLVFWLLVIRPASKRQKQTQAIQRGLSVGDRVITSSGFFGTIASLDDDKVGLLIADGVVVTAARQAIVGVPDPAASLTDHEAIEPGEAGTDPETGPDTGTDTGPGQAPGQDR</sequence>
<comment type="subcellular location">
    <subcellularLocation>
        <location evidence="1">Cell membrane</location>
        <topology evidence="1">Single-pass membrane protein</topology>
    </subcellularLocation>
</comment>
<evidence type="ECO:0000256" key="10">
    <source>
        <dbReference type="SAM" id="MobiDB-lite"/>
    </source>
</evidence>
<dbReference type="InterPro" id="IPR003849">
    <property type="entry name" value="Preprotein_translocase_YajC"/>
</dbReference>
<evidence type="ECO:0000313" key="12">
    <source>
        <dbReference type="EMBL" id="MBD8869777.1"/>
    </source>
</evidence>
<evidence type="ECO:0000256" key="9">
    <source>
        <dbReference type="ARBA" id="ARBA00023136"/>
    </source>
</evidence>
<feature type="compositionally biased region" description="Low complexity" evidence="10">
    <location>
        <begin position="102"/>
        <end position="118"/>
    </location>
</feature>
<evidence type="ECO:0000256" key="3">
    <source>
        <dbReference type="ARBA" id="ARBA00022448"/>
    </source>
</evidence>
<reference evidence="12" key="1">
    <citation type="submission" date="2020-09" db="EMBL/GenBank/DDBJ databases">
        <title>Nocardioides sp. strain MJB4 16S ribosomal RNA gene Genome sequencing and assembly.</title>
        <authorList>
            <person name="Kim I."/>
        </authorList>
    </citation>
    <scope>NUCLEOTIDE SEQUENCE</scope>
    <source>
        <strain evidence="12">MJB4</strain>
    </source>
</reference>
<organism evidence="12 13">
    <name type="scientific">Nocardioides donggukensis</name>
    <dbReference type="NCBI Taxonomy" id="2774019"/>
    <lineage>
        <taxon>Bacteria</taxon>
        <taxon>Bacillati</taxon>
        <taxon>Actinomycetota</taxon>
        <taxon>Actinomycetes</taxon>
        <taxon>Propionibacteriales</taxon>
        <taxon>Nocardioidaceae</taxon>
        <taxon>Nocardioides</taxon>
    </lineage>
</organism>
<comment type="caution">
    <text evidence="12">The sequence shown here is derived from an EMBL/GenBank/DDBJ whole genome shotgun (WGS) entry which is preliminary data.</text>
</comment>
<dbReference type="PANTHER" id="PTHR33909:SF1">
    <property type="entry name" value="SEC TRANSLOCON ACCESSORY COMPLEX SUBUNIT YAJC"/>
    <property type="match status" value="1"/>
</dbReference>
<keyword evidence="4" id="KW-1003">Cell membrane</keyword>
<protein>
    <submittedName>
        <fullName evidence="12">Preprotein translocase subunit YajC</fullName>
    </submittedName>
</protein>
<dbReference type="SMART" id="SM01323">
    <property type="entry name" value="YajC"/>
    <property type="match status" value="1"/>
</dbReference>
<proteinExistence type="inferred from homology"/>
<dbReference type="NCBIfam" id="TIGR00739">
    <property type="entry name" value="yajC"/>
    <property type="match status" value="1"/>
</dbReference>
<keyword evidence="7 11" id="KW-1133">Transmembrane helix</keyword>
<dbReference type="Pfam" id="PF02699">
    <property type="entry name" value="YajC"/>
    <property type="match status" value="1"/>
</dbReference>
<feature type="region of interest" description="Disordered" evidence="10">
    <location>
        <begin position="87"/>
        <end position="125"/>
    </location>
</feature>
<dbReference type="PRINTS" id="PR01853">
    <property type="entry name" value="YAJCTRNLCASE"/>
</dbReference>
<evidence type="ECO:0000256" key="5">
    <source>
        <dbReference type="ARBA" id="ARBA00022692"/>
    </source>
</evidence>
<evidence type="ECO:0000256" key="11">
    <source>
        <dbReference type="SAM" id="Phobius"/>
    </source>
</evidence>
<evidence type="ECO:0000256" key="1">
    <source>
        <dbReference type="ARBA" id="ARBA00004162"/>
    </source>
</evidence>
<name>A0A927Q180_9ACTN</name>
<evidence type="ECO:0000256" key="2">
    <source>
        <dbReference type="ARBA" id="ARBA00006742"/>
    </source>
</evidence>
<dbReference type="EMBL" id="JACYXZ010000002">
    <property type="protein sequence ID" value="MBD8869777.1"/>
    <property type="molecule type" value="Genomic_DNA"/>
</dbReference>
<keyword evidence="13" id="KW-1185">Reference proteome</keyword>
<dbReference type="PANTHER" id="PTHR33909">
    <property type="entry name" value="SEC TRANSLOCON ACCESSORY COMPLEX SUBUNIT YAJC"/>
    <property type="match status" value="1"/>
</dbReference>
<accession>A0A927Q180</accession>
<dbReference type="GO" id="GO:0015031">
    <property type="term" value="P:protein transport"/>
    <property type="evidence" value="ECO:0007669"/>
    <property type="project" value="UniProtKB-KW"/>
</dbReference>
<keyword evidence="6" id="KW-0653">Protein transport</keyword>
<keyword evidence="5 11" id="KW-0812">Transmembrane</keyword>
<evidence type="ECO:0000256" key="8">
    <source>
        <dbReference type="ARBA" id="ARBA00023010"/>
    </source>
</evidence>
<keyword evidence="8" id="KW-0811">Translocation</keyword>
<evidence type="ECO:0000256" key="7">
    <source>
        <dbReference type="ARBA" id="ARBA00022989"/>
    </source>
</evidence>
<comment type="similarity">
    <text evidence="2">Belongs to the YajC family.</text>
</comment>